<sequence length="137" mass="15376">MLERDWSAIYRRVKSKPIFMKEGRPSSASFKDSKGVSVDRDGSREICSIIADEERLHSLYTNGLSDVEIRERGEELKAIIQLTDSQCDSVEACVVPDPINGENEYHALLQKSETEIQLSKSQAKTLAKLATVIKNYA</sequence>
<keyword evidence="2" id="KW-1185">Reference proteome</keyword>
<reference evidence="1" key="1">
    <citation type="submission" date="2018-10" db="EMBL/GenBank/DDBJ databases">
        <title>Schaedlerella arabinophila gen. nov. sp. nov., isolated from the mouse intestinal tract and comparative analysis with the genome of the closely related altered Schaedler flora strain ASF502.</title>
        <authorList>
            <person name="Miyake S."/>
            <person name="Soh M."/>
            <person name="Seedorf H."/>
        </authorList>
    </citation>
    <scope>NUCLEOTIDE SEQUENCE [LARGE SCALE GENOMIC DNA]</scope>
    <source>
        <strain evidence="1">DSM 106076</strain>
    </source>
</reference>
<organism evidence="1 2">
    <name type="scientific">Schaedlerella arabinosiphila</name>
    <dbReference type="NCBI Taxonomy" id="2044587"/>
    <lineage>
        <taxon>Bacteria</taxon>
        <taxon>Bacillati</taxon>
        <taxon>Bacillota</taxon>
        <taxon>Clostridia</taxon>
        <taxon>Lachnospirales</taxon>
        <taxon>Lachnospiraceae</taxon>
        <taxon>Schaedlerella</taxon>
    </lineage>
</organism>
<gene>
    <name evidence="1" type="ORF">EBB54_29245</name>
</gene>
<proteinExistence type="predicted"/>
<comment type="caution">
    <text evidence="1">The sequence shown here is derived from an EMBL/GenBank/DDBJ whole genome shotgun (WGS) entry which is preliminary data.</text>
</comment>
<accession>A0A3R8JSI2</accession>
<name>A0A3R8JSI2_9FIRM</name>
<dbReference type="Proteomes" id="UP000274920">
    <property type="component" value="Unassembled WGS sequence"/>
</dbReference>
<dbReference type="RefSeq" id="WP_125130251.1">
    <property type="nucleotide sequence ID" value="NZ_RHJS01000002.1"/>
</dbReference>
<dbReference type="AlphaFoldDB" id="A0A3R8JSI2"/>
<evidence type="ECO:0000313" key="2">
    <source>
        <dbReference type="Proteomes" id="UP000274920"/>
    </source>
</evidence>
<dbReference type="EMBL" id="RHJS01000002">
    <property type="protein sequence ID" value="RRK34967.1"/>
    <property type="molecule type" value="Genomic_DNA"/>
</dbReference>
<evidence type="ECO:0000313" key="1">
    <source>
        <dbReference type="EMBL" id="RRK34967.1"/>
    </source>
</evidence>
<protein>
    <submittedName>
        <fullName evidence="1">Uncharacterized protein</fullName>
    </submittedName>
</protein>